<comment type="similarity">
    <text evidence="3 11">Belongs to the long-chain O-acyltransferase family.</text>
</comment>
<accession>A0A076EM48</accession>
<evidence type="ECO:0000256" key="2">
    <source>
        <dbReference type="ARBA" id="ARBA00005189"/>
    </source>
</evidence>
<dbReference type="GO" id="GO:0004144">
    <property type="term" value="F:diacylglycerol O-acyltransferase activity"/>
    <property type="evidence" value="ECO:0007669"/>
    <property type="project" value="UniProtKB-EC"/>
</dbReference>
<dbReference type="GO" id="GO:0051701">
    <property type="term" value="P:biological process involved in interaction with host"/>
    <property type="evidence" value="ECO:0007669"/>
    <property type="project" value="TreeGrafter"/>
</dbReference>
<comment type="pathway">
    <text evidence="1 11">Glycerolipid metabolism; triacylglycerol biosynthesis.</text>
</comment>
<organism evidence="14 15">
    <name type="scientific">Rhodococcus opacus</name>
    <name type="common">Nocardia opaca</name>
    <dbReference type="NCBI Taxonomy" id="37919"/>
    <lineage>
        <taxon>Bacteria</taxon>
        <taxon>Bacillati</taxon>
        <taxon>Actinomycetota</taxon>
        <taxon>Actinomycetes</taxon>
        <taxon>Mycobacteriales</taxon>
        <taxon>Nocardiaceae</taxon>
        <taxon>Rhodococcus</taxon>
    </lineage>
</organism>
<evidence type="ECO:0000256" key="4">
    <source>
        <dbReference type="ARBA" id="ARBA00013244"/>
    </source>
</evidence>
<evidence type="ECO:0000256" key="7">
    <source>
        <dbReference type="ARBA" id="ARBA00022798"/>
    </source>
</evidence>
<dbReference type="PANTHER" id="PTHR31650:SF1">
    <property type="entry name" value="WAX ESTER SYNTHASE_DIACYLGLYCEROL ACYLTRANSFERASE 4-RELATED"/>
    <property type="match status" value="1"/>
</dbReference>
<dbReference type="Pfam" id="PF06974">
    <property type="entry name" value="WS_DGAT_C"/>
    <property type="match status" value="1"/>
</dbReference>
<evidence type="ECO:0000313" key="14">
    <source>
        <dbReference type="EMBL" id="AII06851.1"/>
    </source>
</evidence>
<dbReference type="GO" id="GO:0071731">
    <property type="term" value="P:response to nitric oxide"/>
    <property type="evidence" value="ECO:0007669"/>
    <property type="project" value="TreeGrafter"/>
</dbReference>
<dbReference type="GO" id="GO:0001666">
    <property type="term" value="P:response to hypoxia"/>
    <property type="evidence" value="ECO:0007669"/>
    <property type="project" value="TreeGrafter"/>
</dbReference>
<feature type="domain" description="O-acyltransferase WSD1 C-terminal" evidence="13">
    <location>
        <begin position="305"/>
        <end position="454"/>
    </location>
</feature>
<dbReference type="GO" id="GO:0006071">
    <property type="term" value="P:glycerol metabolic process"/>
    <property type="evidence" value="ECO:0007669"/>
    <property type="project" value="UniProtKB-KW"/>
</dbReference>
<evidence type="ECO:0000256" key="9">
    <source>
        <dbReference type="ARBA" id="ARBA00023315"/>
    </source>
</evidence>
<evidence type="ECO:0000256" key="6">
    <source>
        <dbReference type="ARBA" id="ARBA00022679"/>
    </source>
</evidence>
<dbReference type="GO" id="GO:0005886">
    <property type="term" value="C:plasma membrane"/>
    <property type="evidence" value="ECO:0007669"/>
    <property type="project" value="TreeGrafter"/>
</dbReference>
<evidence type="ECO:0000259" key="13">
    <source>
        <dbReference type="Pfam" id="PF06974"/>
    </source>
</evidence>
<comment type="catalytic activity">
    <reaction evidence="10 11">
        <text>an acyl-CoA + a 1,2-diacyl-sn-glycerol = a triacyl-sn-glycerol + CoA</text>
        <dbReference type="Rhea" id="RHEA:10868"/>
        <dbReference type="ChEBI" id="CHEBI:17815"/>
        <dbReference type="ChEBI" id="CHEBI:57287"/>
        <dbReference type="ChEBI" id="CHEBI:58342"/>
        <dbReference type="ChEBI" id="CHEBI:64615"/>
        <dbReference type="EC" id="2.3.1.20"/>
    </reaction>
</comment>
<evidence type="ECO:0000256" key="1">
    <source>
        <dbReference type="ARBA" id="ARBA00004771"/>
    </source>
</evidence>
<dbReference type="SUPFAM" id="SSF52777">
    <property type="entry name" value="CoA-dependent acyltransferases"/>
    <property type="match status" value="1"/>
</dbReference>
<dbReference type="EMBL" id="CP008947">
    <property type="protein sequence ID" value="AII06851.1"/>
    <property type="molecule type" value="Genomic_DNA"/>
</dbReference>
<evidence type="ECO:0000313" key="15">
    <source>
        <dbReference type="Proteomes" id="UP000028488"/>
    </source>
</evidence>
<dbReference type="Proteomes" id="UP000028488">
    <property type="component" value="Chromosome"/>
</dbReference>
<evidence type="ECO:0000256" key="11">
    <source>
        <dbReference type="RuleBase" id="RU361241"/>
    </source>
</evidence>
<gene>
    <name evidence="14" type="ORF">EP51_20275</name>
</gene>
<reference evidence="14 15" key="1">
    <citation type="submission" date="2014-07" db="EMBL/GenBank/DDBJ databases">
        <title>Genome Sequence of Rhodococcus opacus Strain R7, a Biodegrader of Mono- and Polycyclic Aromatic Hydrocarbons.</title>
        <authorList>
            <person name="Di Gennaro P."/>
            <person name="Zampolli J."/>
            <person name="Presti I."/>
            <person name="Cappelletti M."/>
            <person name="D'Ursi P."/>
            <person name="Orro A."/>
            <person name="Mezzelani A."/>
            <person name="Milanesi L."/>
        </authorList>
    </citation>
    <scope>NUCLEOTIDE SEQUENCE [LARGE SCALE GENOMIC DNA]</scope>
    <source>
        <strain evidence="14 15">R7</strain>
    </source>
</reference>
<dbReference type="Pfam" id="PF03007">
    <property type="entry name" value="WS_DGAT_cat"/>
    <property type="match status" value="1"/>
</dbReference>
<evidence type="ECO:0000256" key="5">
    <source>
        <dbReference type="ARBA" id="ARBA00022516"/>
    </source>
</evidence>
<keyword evidence="7 11" id="KW-0319">Glycerol metabolism</keyword>
<evidence type="ECO:0000256" key="10">
    <source>
        <dbReference type="ARBA" id="ARBA00048109"/>
    </source>
</evidence>
<dbReference type="RefSeq" id="WP_128640220.1">
    <property type="nucleotide sequence ID" value="NZ_CP008947.1"/>
</dbReference>
<keyword evidence="9 11" id="KW-0012">Acyltransferase</keyword>
<feature type="domain" description="O-acyltransferase WSD1-like N-terminal" evidence="12">
    <location>
        <begin position="3"/>
        <end position="264"/>
    </location>
</feature>
<keyword evidence="6 11" id="KW-0808">Transferase</keyword>
<proteinExistence type="inferred from homology"/>
<dbReference type="GO" id="GO:0019432">
    <property type="term" value="P:triglyceride biosynthetic process"/>
    <property type="evidence" value="ECO:0007669"/>
    <property type="project" value="UniProtKB-UniPathway"/>
</dbReference>
<dbReference type="EC" id="2.3.1.20" evidence="4 11"/>
<protein>
    <recommendedName>
        <fullName evidence="4 11">Diacylglycerol O-acyltransferase</fullName>
        <ecNumber evidence="4 11">2.3.1.20</ecNumber>
    </recommendedName>
</protein>
<dbReference type="InterPro" id="IPR014292">
    <property type="entry name" value="Acyl_transf_WS/DGAT"/>
</dbReference>
<dbReference type="PANTHER" id="PTHR31650">
    <property type="entry name" value="O-ACYLTRANSFERASE (WSD1-LIKE) FAMILY PROTEIN"/>
    <property type="match status" value="1"/>
</dbReference>
<dbReference type="InterPro" id="IPR023213">
    <property type="entry name" value="CAT-like_dom_sf"/>
</dbReference>
<sequence length="465" mass="50782">MKLAPRDAAWVYLEQANTPLLSIAMYIFDTSTDPRGSMTPDEVRTFVAERVQTVDVFTRRLQRVPLDLDHPSWVVDHGFVIDNHLEVTDARGGGWGEFRRIASEFVGRGLDLQRPPWEMQVVTGLTDIDGVAHASAVLLKFHHSVGDGTATLEMTRRLFAAHVDRQPVKGPHTPVGSRSVRQALPTISRQLRAFVRGIRHVSAAGKEVKAAIDSGDMQMPPRMRPATRFNRSVGPERSFDAASFLLDDVRAIRAAGDATVNDVALTVVSGALRDYLREVGEETEESLGANVPMSLRSLGHLESANQLTVLQVDLHTDIADPLERLRAIHTSAAAERDRKQRAEVLRSESLVDVTPGFVVRAINWIASRLPSSSSSVPYFNVVTTNVARGGVDLWLRDAKAVSTYGAAALTDRQGLTHAIHSLGNTLTISVLTNPNMMDDPERYVALIHAQFDSLAAAVGASTSTV</sequence>
<dbReference type="Gene3D" id="3.30.559.10">
    <property type="entry name" value="Chloramphenicol acetyltransferase-like domain"/>
    <property type="match status" value="1"/>
</dbReference>
<dbReference type="NCBIfam" id="TIGR02946">
    <property type="entry name" value="acyl_WS_DGAT"/>
    <property type="match status" value="1"/>
</dbReference>
<comment type="pathway">
    <text evidence="2">Lipid metabolism.</text>
</comment>
<evidence type="ECO:0000259" key="12">
    <source>
        <dbReference type="Pfam" id="PF03007"/>
    </source>
</evidence>
<dbReference type="UniPathway" id="UPA00282"/>
<evidence type="ECO:0000256" key="3">
    <source>
        <dbReference type="ARBA" id="ARBA00009587"/>
    </source>
</evidence>
<dbReference type="InterPro" id="IPR045034">
    <property type="entry name" value="O-acyltransferase_WSD1-like"/>
</dbReference>
<dbReference type="eggNOG" id="COG1020">
    <property type="taxonomic scope" value="Bacteria"/>
</dbReference>
<keyword evidence="5 11" id="KW-0444">Lipid biosynthesis</keyword>
<dbReference type="AlphaFoldDB" id="A0A076EM48"/>
<evidence type="ECO:0000256" key="8">
    <source>
        <dbReference type="ARBA" id="ARBA00023098"/>
    </source>
</evidence>
<keyword evidence="8 11" id="KW-0443">Lipid metabolism</keyword>
<dbReference type="InterPro" id="IPR009721">
    <property type="entry name" value="O-acyltransferase_WSD1_C"/>
</dbReference>
<dbReference type="InterPro" id="IPR004255">
    <property type="entry name" value="O-acyltransferase_WSD1_N"/>
</dbReference>
<name>A0A076EM48_RHOOP</name>